<evidence type="ECO:0000259" key="5">
    <source>
        <dbReference type="PROSITE" id="PS50977"/>
    </source>
</evidence>
<accession>A0A6G7XBX1</accession>
<evidence type="ECO:0000313" key="6">
    <source>
        <dbReference type="EMBL" id="QIK61868.1"/>
    </source>
</evidence>
<evidence type="ECO:0000256" key="3">
    <source>
        <dbReference type="ARBA" id="ARBA00023163"/>
    </source>
</evidence>
<feature type="DNA-binding region" description="H-T-H motif" evidence="4">
    <location>
        <begin position="34"/>
        <end position="53"/>
    </location>
</feature>
<dbReference type="SUPFAM" id="SSF46689">
    <property type="entry name" value="Homeodomain-like"/>
    <property type="match status" value="1"/>
</dbReference>
<dbReference type="InterPro" id="IPR009057">
    <property type="entry name" value="Homeodomain-like_sf"/>
</dbReference>
<evidence type="ECO:0000313" key="7">
    <source>
        <dbReference type="Proteomes" id="UP000502677"/>
    </source>
</evidence>
<dbReference type="GO" id="GO:0000976">
    <property type="term" value="F:transcription cis-regulatory region binding"/>
    <property type="evidence" value="ECO:0007669"/>
    <property type="project" value="TreeGrafter"/>
</dbReference>
<dbReference type="PANTHER" id="PTHR30055">
    <property type="entry name" value="HTH-TYPE TRANSCRIPTIONAL REGULATOR RUTR"/>
    <property type="match status" value="1"/>
</dbReference>
<organism evidence="6 7">
    <name type="scientific">Leucobacter viscericola</name>
    <dbReference type="NCBI Taxonomy" id="2714935"/>
    <lineage>
        <taxon>Bacteria</taxon>
        <taxon>Bacillati</taxon>
        <taxon>Actinomycetota</taxon>
        <taxon>Actinomycetes</taxon>
        <taxon>Micrococcales</taxon>
        <taxon>Microbacteriaceae</taxon>
        <taxon>Leucobacter</taxon>
    </lineage>
</organism>
<dbReference type="AlphaFoldDB" id="A0A6G7XBX1"/>
<evidence type="ECO:0000256" key="2">
    <source>
        <dbReference type="ARBA" id="ARBA00023125"/>
    </source>
</evidence>
<keyword evidence="3" id="KW-0804">Transcription</keyword>
<reference evidence="6 7" key="1">
    <citation type="submission" date="2020-03" db="EMBL/GenBank/DDBJ databases">
        <title>Leucobacter sp. nov., isolated from beetles.</title>
        <authorList>
            <person name="Hyun D.-W."/>
            <person name="Bae J.-W."/>
        </authorList>
    </citation>
    <scope>NUCLEOTIDE SEQUENCE [LARGE SCALE GENOMIC DNA]</scope>
    <source>
        <strain evidence="6 7">HDW9C</strain>
    </source>
</reference>
<dbReference type="PANTHER" id="PTHR30055:SF234">
    <property type="entry name" value="HTH-TYPE TRANSCRIPTIONAL REGULATOR BETI"/>
    <property type="match status" value="1"/>
</dbReference>
<evidence type="ECO:0000256" key="4">
    <source>
        <dbReference type="PROSITE-ProRule" id="PRU00335"/>
    </source>
</evidence>
<keyword evidence="1" id="KW-0805">Transcription regulation</keyword>
<evidence type="ECO:0000256" key="1">
    <source>
        <dbReference type="ARBA" id="ARBA00023015"/>
    </source>
</evidence>
<proteinExistence type="predicted"/>
<keyword evidence="2 4" id="KW-0238">DNA-binding</keyword>
<dbReference type="PROSITE" id="PS50977">
    <property type="entry name" value="HTH_TETR_2"/>
    <property type="match status" value="1"/>
</dbReference>
<dbReference type="GO" id="GO:0003700">
    <property type="term" value="F:DNA-binding transcription factor activity"/>
    <property type="evidence" value="ECO:0007669"/>
    <property type="project" value="TreeGrafter"/>
</dbReference>
<feature type="domain" description="HTH tetR-type" evidence="5">
    <location>
        <begin position="11"/>
        <end position="71"/>
    </location>
</feature>
<dbReference type="Proteomes" id="UP000502677">
    <property type="component" value="Chromosome"/>
</dbReference>
<name>A0A6G7XBX1_9MICO</name>
<dbReference type="EMBL" id="CP049863">
    <property type="protein sequence ID" value="QIK61868.1"/>
    <property type="molecule type" value="Genomic_DNA"/>
</dbReference>
<dbReference type="Pfam" id="PF00440">
    <property type="entry name" value="TetR_N"/>
    <property type="match status" value="1"/>
</dbReference>
<dbReference type="InterPro" id="IPR001647">
    <property type="entry name" value="HTH_TetR"/>
</dbReference>
<gene>
    <name evidence="6" type="ORF">G7068_00550</name>
</gene>
<protein>
    <submittedName>
        <fullName evidence="6">Helix-turn-helix transcriptional regulator</fullName>
    </submittedName>
</protein>
<keyword evidence="7" id="KW-1185">Reference proteome</keyword>
<dbReference type="RefSeq" id="WP_166287397.1">
    <property type="nucleotide sequence ID" value="NZ_CP049863.1"/>
</dbReference>
<dbReference type="KEGG" id="lvi:G7068_00550"/>
<dbReference type="Gene3D" id="1.10.357.10">
    <property type="entry name" value="Tetracycline Repressor, domain 2"/>
    <property type="match status" value="1"/>
</dbReference>
<dbReference type="InterPro" id="IPR050109">
    <property type="entry name" value="HTH-type_TetR-like_transc_reg"/>
</dbReference>
<sequence>MSSRRPRRRPGENRELLIEAGLVEFGLFGYQGASTGAIALRADVPQPHVYANFANKQELFLACFQRASAHASDPEASVDPAFSVFLYQAVAAVNDPLLVHLLPSSVAALKRELGDPRFNELLVDGALELLRATDI</sequence>